<dbReference type="OrthoDB" id="6026367at2"/>
<dbReference type="Proteomes" id="UP000051802">
    <property type="component" value="Unassembled WGS sequence"/>
</dbReference>
<accession>A0A0R0AWF6</accession>
<keyword evidence="2" id="KW-1185">Reference proteome</keyword>
<dbReference type="EMBL" id="LLXU01000058">
    <property type="protein sequence ID" value="KRG46078.1"/>
    <property type="molecule type" value="Genomic_DNA"/>
</dbReference>
<reference evidence="1 2" key="1">
    <citation type="submission" date="2015-10" db="EMBL/GenBank/DDBJ databases">
        <title>Genome sequencing and analysis of members of genus Stenotrophomonas.</title>
        <authorList>
            <person name="Patil P.P."/>
            <person name="Midha S."/>
            <person name="Patil P.B."/>
        </authorList>
    </citation>
    <scope>NUCLEOTIDE SEQUENCE [LARGE SCALE GENOMIC DNA]</scope>
    <source>
        <strain evidence="1 2">JCM 16536</strain>
    </source>
</reference>
<organism evidence="1 2">
    <name type="scientific">Stenotrophomonas panacihumi</name>
    <dbReference type="NCBI Taxonomy" id="676599"/>
    <lineage>
        <taxon>Bacteria</taxon>
        <taxon>Pseudomonadati</taxon>
        <taxon>Pseudomonadota</taxon>
        <taxon>Gammaproteobacteria</taxon>
        <taxon>Lysobacterales</taxon>
        <taxon>Lysobacteraceae</taxon>
        <taxon>Stenotrophomonas</taxon>
    </lineage>
</organism>
<comment type="caution">
    <text evidence="1">The sequence shown here is derived from an EMBL/GenBank/DDBJ whole genome shotgun (WGS) entry which is preliminary data.</text>
</comment>
<evidence type="ECO:0000313" key="2">
    <source>
        <dbReference type="Proteomes" id="UP000051802"/>
    </source>
</evidence>
<evidence type="ECO:0000313" key="1">
    <source>
        <dbReference type="EMBL" id="KRG46078.1"/>
    </source>
</evidence>
<sequence length="67" mass="7690">MRLHYFADYEGYEGGRPILWGQVTHSIEAENEERLDPAEVVSALRQRAAEAHGIEPRQVRLCQVARL</sequence>
<dbReference type="STRING" id="676599.ARC20_06675"/>
<protein>
    <submittedName>
        <fullName evidence="1">Uncharacterized protein</fullName>
    </submittedName>
</protein>
<gene>
    <name evidence="1" type="ORF">ARC20_06675</name>
</gene>
<proteinExistence type="predicted"/>
<dbReference type="AlphaFoldDB" id="A0A0R0AWF6"/>
<name>A0A0R0AWF6_9GAMM</name>